<evidence type="ECO:0008006" key="6">
    <source>
        <dbReference type="Google" id="ProtNLM"/>
    </source>
</evidence>
<dbReference type="Gene3D" id="3.40.50.150">
    <property type="entry name" value="Vaccinia Virus protein VP39"/>
    <property type="match status" value="1"/>
</dbReference>
<keyword evidence="2" id="KW-0808">Transferase</keyword>
<evidence type="ECO:0000256" key="2">
    <source>
        <dbReference type="ARBA" id="ARBA00022679"/>
    </source>
</evidence>
<reference evidence="4 5" key="1">
    <citation type="submission" date="2018-05" db="EMBL/GenBank/DDBJ databases">
        <title>Chitinophaga sp. K3CV102501T nov., isolated from isolated from a monsoon evergreen broad-leaved forest soil.</title>
        <authorList>
            <person name="Lv Y."/>
        </authorList>
    </citation>
    <scope>NUCLEOTIDE SEQUENCE [LARGE SCALE GENOMIC DNA]</scope>
    <source>
        <strain evidence="4 5">GDMCC 1.1325</strain>
    </source>
</reference>
<dbReference type="OrthoDB" id="9789123at2"/>
<dbReference type="GO" id="GO:0008168">
    <property type="term" value="F:methyltransferase activity"/>
    <property type="evidence" value="ECO:0007669"/>
    <property type="project" value="UniProtKB-KW"/>
</dbReference>
<sequence>MTNNGPVTYEYDRIADRKRLDFISAAVAERAGDKASVLDVGCGNGVISRHLGQLGFNVLGIDVSEQAIARAKELNTSPRVSFEVLSAEQLVAQGNTFDVIVCSEVLEHLHQPSSLLATLHQSLKEDGILVVTVPNGTGPRELLVTRPVLKMRAKNNWLWRLVVGVKKSMGYSGTTVQSAADNLDHIQFFKKSDLETLSAENSFRIIRFGKANFIEDVFPFSFLAKRIKALQWLDCKVADVLPYRFTGGFFSVWEKVR</sequence>
<protein>
    <recommendedName>
        <fullName evidence="6">Class I SAM-dependent methyltransferase</fullName>
    </recommendedName>
</protein>
<name>A0A365XR16_9BACT</name>
<dbReference type="AlphaFoldDB" id="A0A365XR16"/>
<comment type="caution">
    <text evidence="4">The sequence shown here is derived from an EMBL/GenBank/DDBJ whole genome shotgun (WGS) entry which is preliminary data.</text>
</comment>
<keyword evidence="3" id="KW-0949">S-adenosyl-L-methionine</keyword>
<evidence type="ECO:0000256" key="1">
    <source>
        <dbReference type="ARBA" id="ARBA00022603"/>
    </source>
</evidence>
<dbReference type="GO" id="GO:0032259">
    <property type="term" value="P:methylation"/>
    <property type="evidence" value="ECO:0007669"/>
    <property type="project" value="UniProtKB-KW"/>
</dbReference>
<gene>
    <name evidence="4" type="ORF">DF182_31200</name>
</gene>
<keyword evidence="5" id="KW-1185">Reference proteome</keyword>
<dbReference type="CDD" id="cd02440">
    <property type="entry name" value="AdoMet_MTases"/>
    <property type="match status" value="1"/>
</dbReference>
<evidence type="ECO:0000256" key="3">
    <source>
        <dbReference type="ARBA" id="ARBA00022691"/>
    </source>
</evidence>
<dbReference type="RefSeq" id="WP_113619832.1">
    <property type="nucleotide sequence ID" value="NZ_QFFJ01000003.1"/>
</dbReference>
<dbReference type="Proteomes" id="UP000253410">
    <property type="component" value="Unassembled WGS sequence"/>
</dbReference>
<proteinExistence type="predicted"/>
<dbReference type="SUPFAM" id="SSF53335">
    <property type="entry name" value="S-adenosyl-L-methionine-dependent methyltransferases"/>
    <property type="match status" value="1"/>
</dbReference>
<organism evidence="4 5">
    <name type="scientific">Chitinophaga flava</name>
    <dbReference type="NCBI Taxonomy" id="2259036"/>
    <lineage>
        <taxon>Bacteria</taxon>
        <taxon>Pseudomonadati</taxon>
        <taxon>Bacteroidota</taxon>
        <taxon>Chitinophagia</taxon>
        <taxon>Chitinophagales</taxon>
        <taxon>Chitinophagaceae</taxon>
        <taxon>Chitinophaga</taxon>
    </lineage>
</organism>
<dbReference type="PANTHER" id="PTHR43464:SF19">
    <property type="entry name" value="UBIQUINONE BIOSYNTHESIS O-METHYLTRANSFERASE, MITOCHONDRIAL"/>
    <property type="match status" value="1"/>
</dbReference>
<accession>A0A365XR16</accession>
<evidence type="ECO:0000313" key="5">
    <source>
        <dbReference type="Proteomes" id="UP000253410"/>
    </source>
</evidence>
<evidence type="ECO:0000313" key="4">
    <source>
        <dbReference type="EMBL" id="RBL88005.1"/>
    </source>
</evidence>
<dbReference type="Pfam" id="PF13489">
    <property type="entry name" value="Methyltransf_23"/>
    <property type="match status" value="1"/>
</dbReference>
<dbReference type="InterPro" id="IPR029063">
    <property type="entry name" value="SAM-dependent_MTases_sf"/>
</dbReference>
<dbReference type="EMBL" id="QFFJ01000003">
    <property type="protein sequence ID" value="RBL88005.1"/>
    <property type="molecule type" value="Genomic_DNA"/>
</dbReference>
<keyword evidence="1" id="KW-0489">Methyltransferase</keyword>
<dbReference type="PANTHER" id="PTHR43464">
    <property type="entry name" value="METHYLTRANSFERASE"/>
    <property type="match status" value="1"/>
</dbReference>